<dbReference type="EMBL" id="JBIASD010000025">
    <property type="protein sequence ID" value="MFF3669840.1"/>
    <property type="molecule type" value="Genomic_DNA"/>
</dbReference>
<proteinExistence type="predicted"/>
<protein>
    <submittedName>
        <fullName evidence="2">DrmB family protein</fullName>
    </submittedName>
</protein>
<dbReference type="RefSeq" id="WP_387416117.1">
    <property type="nucleotide sequence ID" value="NZ_JBIASD010000025.1"/>
</dbReference>
<evidence type="ECO:0000313" key="3">
    <source>
        <dbReference type="Proteomes" id="UP001602013"/>
    </source>
</evidence>
<gene>
    <name evidence="2" type="primary">drmB</name>
    <name evidence="2" type="ORF">ACFYXI_30055</name>
</gene>
<evidence type="ECO:0000259" key="1">
    <source>
        <dbReference type="Pfam" id="PF09369"/>
    </source>
</evidence>
<dbReference type="InterPro" id="IPR047721">
    <property type="entry name" value="DrmB"/>
</dbReference>
<keyword evidence="3" id="KW-1185">Reference proteome</keyword>
<sequence>MTSGNIRRAQLISPFGVGAMTVLVDGSTVIAGGLDHWYEGDDVDPGAYRIDEWRLQRRLRVNHFRLPPDYRRPQTGAPRTPNIRLTVPFLRFPTWSFCPYCKRLEQQPLSFYGKARCPDVKHQTPGKPTSKGPAMSQVPFVVICEKGHIGDFPWREWVHRSLQPTCQGVIRLRAVGTGSLSGQVVRCDKCDKFRPLEGVTTATSVDGEPTTVLTSRLEKGSEYSCQGWQPWLGDTTKPCGQPLRGSLRGASNVYFPLVESSIYLPQSASSTPPKLLEILNRPDFVTAIQFAKKTTGEVTFETIRMMDQYDILKPFTDAVIQDALDEISGGKKAEQVYDLDELSPTGWRRPEFDMLRDGIDHPNLVVTTAATPYHSDIAGTFSRVRLVESLRETRALWGFTRLTSSGLNLRDGKSQLWKAQPSPDREWLPAYTVSGEGIYLELDEQRLRNWESRPEVEQRAQLISRRYMGVVVDRQLAPRELTPRLILIHTVAHLLINQLIFECGYSTASLRERLYVSAEREAPMAGLLIYTAAGDAEGTMGGLVRMGKPGNLERAWSTALANAEWCSTDPICMEAGEGGQGPDSCNLAACHSCALLPETACEEFNRFLDRGLVIGSLKEQNLGFFSP</sequence>
<evidence type="ECO:0000313" key="2">
    <source>
        <dbReference type="EMBL" id="MFF3669840.1"/>
    </source>
</evidence>
<dbReference type="Proteomes" id="UP001602013">
    <property type="component" value="Unassembled WGS sequence"/>
</dbReference>
<dbReference type="Pfam" id="PF09369">
    <property type="entry name" value="MZB"/>
    <property type="match status" value="1"/>
</dbReference>
<name>A0ABW6T1V3_9ACTN</name>
<organism evidence="2 3">
    <name type="scientific">Microtetraspora malaysiensis</name>
    <dbReference type="NCBI Taxonomy" id="161358"/>
    <lineage>
        <taxon>Bacteria</taxon>
        <taxon>Bacillati</taxon>
        <taxon>Actinomycetota</taxon>
        <taxon>Actinomycetes</taxon>
        <taxon>Streptosporangiales</taxon>
        <taxon>Streptosporangiaceae</taxon>
        <taxon>Microtetraspora</taxon>
    </lineage>
</organism>
<comment type="caution">
    <text evidence="2">The sequence shown here is derived from an EMBL/GenBank/DDBJ whole genome shotgun (WGS) entry which is preliminary data.</text>
</comment>
<feature type="domain" description="MrfA-like Zn-binding" evidence="1">
    <location>
        <begin position="492"/>
        <end position="593"/>
    </location>
</feature>
<reference evidence="2 3" key="1">
    <citation type="submission" date="2024-10" db="EMBL/GenBank/DDBJ databases">
        <title>The Natural Products Discovery Center: Release of the First 8490 Sequenced Strains for Exploring Actinobacteria Biosynthetic Diversity.</title>
        <authorList>
            <person name="Kalkreuter E."/>
            <person name="Kautsar S.A."/>
            <person name="Yang D."/>
            <person name="Bader C.D."/>
            <person name="Teijaro C.N."/>
            <person name="Fluegel L."/>
            <person name="Davis C.M."/>
            <person name="Simpson J.R."/>
            <person name="Lauterbach L."/>
            <person name="Steele A.D."/>
            <person name="Gui C."/>
            <person name="Meng S."/>
            <person name="Li G."/>
            <person name="Viehrig K."/>
            <person name="Ye F."/>
            <person name="Su P."/>
            <person name="Kiefer A.F."/>
            <person name="Nichols A."/>
            <person name="Cepeda A.J."/>
            <person name="Yan W."/>
            <person name="Fan B."/>
            <person name="Jiang Y."/>
            <person name="Adhikari A."/>
            <person name="Zheng C.-J."/>
            <person name="Schuster L."/>
            <person name="Cowan T.M."/>
            <person name="Smanski M.J."/>
            <person name="Chevrette M.G."/>
            <person name="De Carvalho L.P.S."/>
            <person name="Shen B."/>
        </authorList>
    </citation>
    <scope>NUCLEOTIDE SEQUENCE [LARGE SCALE GENOMIC DNA]</scope>
    <source>
        <strain evidence="2 3">NPDC002173</strain>
    </source>
</reference>
<accession>A0ABW6T1V3</accession>
<dbReference type="NCBIfam" id="NF038324">
    <property type="entry name" value="DrmB_fam"/>
    <property type="match status" value="1"/>
</dbReference>
<dbReference type="InterPro" id="IPR018973">
    <property type="entry name" value="MZB"/>
</dbReference>